<evidence type="ECO:0000256" key="6">
    <source>
        <dbReference type="ARBA" id="ARBA00023239"/>
    </source>
</evidence>
<organism evidence="9 10">
    <name type="scientific">Emticicia oligotrophica (strain DSM 17448 / CIP 109782 / MTCC 6937 / GPTSA100-15)</name>
    <dbReference type="NCBI Taxonomy" id="929562"/>
    <lineage>
        <taxon>Bacteria</taxon>
        <taxon>Pseudomonadati</taxon>
        <taxon>Bacteroidota</taxon>
        <taxon>Cytophagia</taxon>
        <taxon>Cytophagales</taxon>
        <taxon>Leadbetterellaceae</taxon>
        <taxon>Emticicia</taxon>
    </lineage>
</organism>
<dbReference type="InterPro" id="IPR007115">
    <property type="entry name" value="6-PTP_synth/QueD"/>
</dbReference>
<keyword evidence="6 8" id="KW-0456">Lyase</keyword>
<evidence type="ECO:0000256" key="5">
    <source>
        <dbReference type="ARBA" id="ARBA00022833"/>
    </source>
</evidence>
<evidence type="ECO:0000256" key="4">
    <source>
        <dbReference type="ARBA" id="ARBA00022723"/>
    </source>
</evidence>
<comment type="similarity">
    <text evidence="2 8">Belongs to the PTPS family. QueD subfamily.</text>
</comment>
<dbReference type="EC" id="4.-.-.-" evidence="8"/>
<dbReference type="RefSeq" id="WP_015030792.1">
    <property type="nucleotide sequence ID" value="NC_018748.1"/>
</dbReference>
<evidence type="ECO:0000313" key="9">
    <source>
        <dbReference type="EMBL" id="AFK05104.1"/>
    </source>
</evidence>
<keyword evidence="5 8" id="KW-0862">Zinc</keyword>
<dbReference type="PIRSF" id="PIRSF006113">
    <property type="entry name" value="PTP_synth"/>
    <property type="match status" value="1"/>
</dbReference>
<accession>A0ABM5N6H2</accession>
<evidence type="ECO:0000256" key="1">
    <source>
        <dbReference type="ARBA" id="ARBA00005061"/>
    </source>
</evidence>
<keyword evidence="4 8" id="KW-0479">Metal-binding</keyword>
<proteinExistence type="inferred from homology"/>
<dbReference type="InterPro" id="IPR038418">
    <property type="entry name" value="6-PTP_synth/QueD_sf"/>
</dbReference>
<name>A0ABM5N6H2_EMTOG</name>
<comment type="pathway">
    <text evidence="1 8">Purine metabolism; 7-cyano-7-deazaguanine biosynthesis.</text>
</comment>
<dbReference type="SUPFAM" id="SSF55620">
    <property type="entry name" value="Tetrahydrobiopterin biosynthesis enzymes-like"/>
    <property type="match status" value="1"/>
</dbReference>
<evidence type="ECO:0000256" key="7">
    <source>
        <dbReference type="ARBA" id="ARBA00048807"/>
    </source>
</evidence>
<evidence type="ECO:0000256" key="2">
    <source>
        <dbReference type="ARBA" id="ARBA00008900"/>
    </source>
</evidence>
<keyword evidence="10" id="KW-1185">Reference proteome</keyword>
<keyword evidence="8" id="KW-0671">Queuosine biosynthesis</keyword>
<evidence type="ECO:0000256" key="3">
    <source>
        <dbReference type="ARBA" id="ARBA00018141"/>
    </source>
</evidence>
<dbReference type="Pfam" id="PF01242">
    <property type="entry name" value="PTPS"/>
    <property type="match status" value="1"/>
</dbReference>
<sequence length="136" mass="15794">MIFITRRETFNAAHQLYNPKWSEEKNREVFGLCSNIHGHNWELFVTVKGEINEETGFVMDLKVLSKIMKQEIVNKVDHTFLNTDVPFLKGKLPSTEVFAVEIWKILAPIIPNFCKGQLHSIKLVETANHFVEYYGN</sequence>
<dbReference type="EMBL" id="CP002961">
    <property type="protein sequence ID" value="AFK05104.1"/>
    <property type="molecule type" value="Genomic_DNA"/>
</dbReference>
<dbReference type="Proteomes" id="UP000002875">
    <property type="component" value="Chromosome"/>
</dbReference>
<dbReference type="PANTHER" id="PTHR12589">
    <property type="entry name" value="PYRUVOYL TETRAHYDROBIOPTERIN SYNTHASE"/>
    <property type="match status" value="1"/>
</dbReference>
<reference evidence="9 10" key="1">
    <citation type="submission" date="2011-07" db="EMBL/GenBank/DDBJ databases">
        <title>The complete genome of chromosome of Emticicia oligotrophica DSM 17448.</title>
        <authorList>
            <consortium name="US DOE Joint Genome Institute (JGI-PGF)"/>
            <person name="Lucas S."/>
            <person name="Han J."/>
            <person name="Lapidus A."/>
            <person name="Bruce D."/>
            <person name="Goodwin L."/>
            <person name="Pitluck S."/>
            <person name="Peters L."/>
            <person name="Kyrpides N."/>
            <person name="Mavromatis K."/>
            <person name="Ivanova N."/>
            <person name="Ovchinnikova G."/>
            <person name="Teshima H."/>
            <person name="Detter J.C."/>
            <person name="Tapia R."/>
            <person name="Han C."/>
            <person name="Land M."/>
            <person name="Hauser L."/>
            <person name="Markowitz V."/>
            <person name="Cheng J.-F."/>
            <person name="Hugenholtz P."/>
            <person name="Woyke T."/>
            <person name="Wu D."/>
            <person name="Tindall B."/>
            <person name="Pomrenke H."/>
            <person name="Brambilla E."/>
            <person name="Klenk H.-P."/>
            <person name="Eisen J.A."/>
        </authorList>
    </citation>
    <scope>NUCLEOTIDE SEQUENCE [LARGE SCALE GENOMIC DNA]</scope>
    <source>
        <strain evidence="9 10">DSM 17448</strain>
    </source>
</reference>
<evidence type="ECO:0000256" key="8">
    <source>
        <dbReference type="PIRNR" id="PIRNR006113"/>
    </source>
</evidence>
<comment type="catalytic activity">
    <reaction evidence="7 8">
        <text>7,8-dihydroneopterin 3'-triphosphate + H2O = 6-carboxy-5,6,7,8-tetrahydropterin + triphosphate + acetaldehyde + 2 H(+)</text>
        <dbReference type="Rhea" id="RHEA:27966"/>
        <dbReference type="ChEBI" id="CHEBI:15343"/>
        <dbReference type="ChEBI" id="CHEBI:15377"/>
        <dbReference type="ChEBI" id="CHEBI:15378"/>
        <dbReference type="ChEBI" id="CHEBI:18036"/>
        <dbReference type="ChEBI" id="CHEBI:58462"/>
        <dbReference type="ChEBI" id="CHEBI:61032"/>
        <dbReference type="EC" id="4.1.2.50"/>
    </reaction>
</comment>
<protein>
    <recommendedName>
        <fullName evidence="3 8">6-carboxy-5,6,7,8-tetrahydropterin synthase</fullName>
        <ecNumber evidence="8">4.-.-.-</ecNumber>
    </recommendedName>
</protein>
<evidence type="ECO:0000313" key="10">
    <source>
        <dbReference type="Proteomes" id="UP000002875"/>
    </source>
</evidence>
<dbReference type="Gene3D" id="3.30.479.10">
    <property type="entry name" value="6-pyruvoyl tetrahydropterin synthase/QueD"/>
    <property type="match status" value="1"/>
</dbReference>
<comment type="cofactor">
    <cofactor evidence="8">
        <name>Zn(2+)</name>
        <dbReference type="ChEBI" id="CHEBI:29105"/>
    </cofactor>
    <text evidence="8">Binds 1 zinc ion per subunit.</text>
</comment>
<gene>
    <name evidence="9" type="ordered locus">Emtol_3979</name>
</gene>
<dbReference type="PANTHER" id="PTHR12589:SF7">
    <property type="entry name" value="6-PYRUVOYL TETRAHYDROBIOPTERIN SYNTHASE"/>
    <property type="match status" value="1"/>
</dbReference>